<feature type="region of interest" description="Disordered" evidence="2">
    <location>
        <begin position="870"/>
        <end position="889"/>
    </location>
</feature>
<dbReference type="SMART" id="SM00320">
    <property type="entry name" value="WD40"/>
    <property type="match status" value="3"/>
</dbReference>
<evidence type="ECO:0000313" key="4">
    <source>
        <dbReference type="Proteomes" id="UP000188320"/>
    </source>
</evidence>
<sequence length="1136" mass="124811">MGTEKGNEKPSSVGAGASFRLGINSLTDNELIGIFSNLEPEHLVSVSTKDDENDSTSKVVNKSKSKSGSHILSYGDLVATPKKKLLFKNTNSTANSNTGGTGGKVEDIFTQQTAARNTFWKAEYICRSELLNQWRYSYSPTVRGETNRIVRRQCEMGITTVHKIYCSTENNWMLSVSLTQGVCVRSDMNISTFGKIENLKNDLLYCNGSLNGVVDGVNGIENININNNNNNNNVDNDTEVNRQDLRLQQRHQTSTRMQTVVFSTSNRVLKREKQKAKSNTTHSRDNSQKEYHDEPKFEMERLVLVLWGGYHVGCVYIHHLYAKSGKFKKHVTTESRYWHIGSVTSLAHARLSPIVGDLKGKETACCSKLFDLNNTKKSHDSHSCGDGDGDVCDEPNDTKTFELHDYVVSGGIDGTIKIWCMETGKFITQYSCKTKCIITCIKIVANRWIVAGTNVGQVVICDTSLLSNKANSPPLKIGLDAVVYIDNGIGVGYGAHGWTVTDILTNPRRPHLFIVNYVCIETVGVPQGKLCMYKLGAVGNPVTSKSSTTNEVTEIIKTLEFCWEGMNALTSLTWESSSQRHENYSPLGSTNKPKNDVGVNTHKSTDNYESLSDTTPAILAAGDILGNVYLWDTFEDFRSQPTRLHSLGPPPISSARNDVTKTATPMRSLCTGHSSMVVKICYDSLKLVSTSNDGVIIVWEPLIGSILRKIRVRGTKYKRQRYAAGGPTYSVQELHQRSSPNQVPVLSQLENDLFVVESLAISTLSKKPKEHFADSSNFCYPPGFISAADARGEGGDRLHDSLYPFISESHPNYGSLISDVVSTSYDSFVVATCSHLVKFNCSPSLFTFINPNLSEDLSSVVFELPNSPNLPAQSRSHSQPKPSSKLSSSIFTSHLNDTSHHRSGLVGKINHNQIPYSLSLLLYNINYGNTINLSRLAAISNTGTSTRTSLLNNAPNGTNSANPSSGLSSTDKKVVNSEIKTQLALHRTNYELERQQNIDAAETREYLARQYFEPQESLGLGSGDGNDYETLISYAKMLSLEDDNSYIVETDTGYLPVSDSNTCAGTSANASSSVNTGILDYQSNSLSLPLDKDHFGAGENPGSSTNANANVDKDFVLQGLTEEEMLEYALFLSKNA</sequence>
<feature type="region of interest" description="Disordered" evidence="2">
    <location>
        <begin position="46"/>
        <end position="68"/>
    </location>
</feature>
<dbReference type="SUPFAM" id="SSF50978">
    <property type="entry name" value="WD40 repeat-like"/>
    <property type="match status" value="1"/>
</dbReference>
<feature type="compositionally biased region" description="Polar residues" evidence="2">
    <location>
        <begin position="951"/>
        <end position="969"/>
    </location>
</feature>
<reference evidence="4" key="1">
    <citation type="submission" date="2017-01" db="EMBL/GenBank/DDBJ databases">
        <authorList>
            <person name="Wang Y."/>
            <person name="White M."/>
            <person name="Kvist S."/>
            <person name="Moncalvo J.-M."/>
        </authorList>
    </citation>
    <scope>NUCLEOTIDE SEQUENCE [LARGE SCALE GENOMIC DNA]</scope>
    <source>
        <strain evidence="4">COL-18-3</strain>
    </source>
</reference>
<proteinExistence type="predicted"/>
<dbReference type="InterPro" id="IPR001680">
    <property type="entry name" value="WD40_rpt"/>
</dbReference>
<gene>
    <name evidence="3" type="ORF">AX774_g5258</name>
</gene>
<accession>A0A1R1PJZ3</accession>
<protein>
    <submittedName>
        <fullName evidence="3">Uncharacterized protein</fullName>
    </submittedName>
</protein>
<feature type="compositionally biased region" description="Basic and acidic residues" evidence="2">
    <location>
        <begin position="282"/>
        <end position="292"/>
    </location>
</feature>
<feature type="repeat" description="WD" evidence="1">
    <location>
        <begin position="406"/>
        <end position="429"/>
    </location>
</feature>
<feature type="region of interest" description="Disordered" evidence="2">
    <location>
        <begin position="271"/>
        <end position="292"/>
    </location>
</feature>
<evidence type="ECO:0000256" key="2">
    <source>
        <dbReference type="SAM" id="MobiDB-lite"/>
    </source>
</evidence>
<keyword evidence="4" id="KW-1185">Reference proteome</keyword>
<evidence type="ECO:0000313" key="3">
    <source>
        <dbReference type="EMBL" id="OMH81286.1"/>
    </source>
</evidence>
<dbReference type="PROSITE" id="PS50082">
    <property type="entry name" value="WD_REPEATS_2"/>
    <property type="match status" value="1"/>
</dbReference>
<feature type="compositionally biased region" description="Low complexity" evidence="2">
    <location>
        <begin position="876"/>
        <end position="889"/>
    </location>
</feature>
<evidence type="ECO:0000256" key="1">
    <source>
        <dbReference type="PROSITE-ProRule" id="PRU00221"/>
    </source>
</evidence>
<dbReference type="Proteomes" id="UP000188320">
    <property type="component" value="Unassembled WGS sequence"/>
</dbReference>
<feature type="region of interest" description="Disordered" evidence="2">
    <location>
        <begin position="951"/>
        <end position="970"/>
    </location>
</feature>
<keyword evidence="1" id="KW-0853">WD repeat</keyword>
<comment type="caution">
    <text evidence="3">The sequence shown here is derived from an EMBL/GenBank/DDBJ whole genome shotgun (WGS) entry which is preliminary data.</text>
</comment>
<dbReference type="InterPro" id="IPR015943">
    <property type="entry name" value="WD40/YVTN_repeat-like_dom_sf"/>
</dbReference>
<dbReference type="InterPro" id="IPR036322">
    <property type="entry name" value="WD40_repeat_dom_sf"/>
</dbReference>
<dbReference type="AlphaFoldDB" id="A0A1R1PJZ3"/>
<dbReference type="OrthoDB" id="5598081at2759"/>
<organism evidence="3 4">
    <name type="scientific">Zancudomyces culisetae</name>
    <name type="common">Gut fungus</name>
    <name type="synonym">Smittium culisetae</name>
    <dbReference type="NCBI Taxonomy" id="1213189"/>
    <lineage>
        <taxon>Eukaryota</taxon>
        <taxon>Fungi</taxon>
        <taxon>Fungi incertae sedis</taxon>
        <taxon>Zoopagomycota</taxon>
        <taxon>Kickxellomycotina</taxon>
        <taxon>Harpellomycetes</taxon>
        <taxon>Harpellales</taxon>
        <taxon>Legeriomycetaceae</taxon>
        <taxon>Zancudomyces</taxon>
    </lineage>
</organism>
<dbReference type="EMBL" id="LSSK01000934">
    <property type="protein sequence ID" value="OMH81286.1"/>
    <property type="molecule type" value="Genomic_DNA"/>
</dbReference>
<name>A0A1R1PJZ3_ZANCU</name>
<dbReference type="Gene3D" id="2.130.10.10">
    <property type="entry name" value="YVTN repeat-like/Quinoprotein amine dehydrogenase"/>
    <property type="match status" value="2"/>
</dbReference>